<name>A0A9W8B0H1_9FUNG</name>
<dbReference type="InterPro" id="IPR039577">
    <property type="entry name" value="Rad18"/>
</dbReference>
<dbReference type="EC" id="2.3.2.27" evidence="5"/>
<dbReference type="GO" id="GO:0006513">
    <property type="term" value="P:protein monoubiquitination"/>
    <property type="evidence" value="ECO:0007669"/>
    <property type="project" value="InterPro"/>
</dbReference>
<keyword evidence="15" id="KW-0539">Nucleus</keyword>
<dbReference type="InterPro" id="IPR003034">
    <property type="entry name" value="SAP_dom"/>
</dbReference>
<feature type="region of interest" description="Disordered" evidence="21">
    <location>
        <begin position="107"/>
        <end position="203"/>
    </location>
</feature>
<feature type="compositionally biased region" description="Polar residues" evidence="21">
    <location>
        <begin position="520"/>
        <end position="532"/>
    </location>
</feature>
<dbReference type="PROSITE" id="PS50089">
    <property type="entry name" value="ZF_RING_2"/>
    <property type="match status" value="1"/>
</dbReference>
<dbReference type="GO" id="GO:0005634">
    <property type="term" value="C:nucleus"/>
    <property type="evidence" value="ECO:0007669"/>
    <property type="project" value="UniProtKB-SubCell"/>
</dbReference>
<dbReference type="Gene3D" id="3.30.40.10">
    <property type="entry name" value="Zinc/RING finger domain, C3HC4 (zinc finger)"/>
    <property type="match status" value="1"/>
</dbReference>
<evidence type="ECO:0000256" key="21">
    <source>
        <dbReference type="SAM" id="MobiDB-lite"/>
    </source>
</evidence>
<dbReference type="InterPro" id="IPR017907">
    <property type="entry name" value="Znf_RING_CS"/>
</dbReference>
<dbReference type="SMART" id="SM00513">
    <property type="entry name" value="SAP"/>
    <property type="match status" value="1"/>
</dbReference>
<proteinExistence type="inferred from homology"/>
<dbReference type="Pfam" id="PF02037">
    <property type="entry name" value="SAP"/>
    <property type="match status" value="1"/>
</dbReference>
<evidence type="ECO:0000256" key="5">
    <source>
        <dbReference type="ARBA" id="ARBA00012483"/>
    </source>
</evidence>
<feature type="domain" description="RING-type" evidence="22">
    <location>
        <begin position="26"/>
        <end position="73"/>
    </location>
</feature>
<evidence type="ECO:0000256" key="19">
    <source>
        <dbReference type="PROSITE-ProRule" id="PRU00175"/>
    </source>
</evidence>
<evidence type="ECO:0000256" key="12">
    <source>
        <dbReference type="ARBA" id="ARBA00022833"/>
    </source>
</evidence>
<dbReference type="GO" id="GO:0006301">
    <property type="term" value="P:DNA damage tolerance"/>
    <property type="evidence" value="ECO:0007669"/>
    <property type="project" value="InterPro"/>
</dbReference>
<feature type="compositionally biased region" description="Low complexity" evidence="21">
    <location>
        <begin position="378"/>
        <end position="388"/>
    </location>
</feature>
<dbReference type="FunFam" id="3.30.40.10:FF:000172">
    <property type="entry name" value="E3 ubiquitin-protein ligase RAD18"/>
    <property type="match status" value="1"/>
</dbReference>
<feature type="domain" description="UBZ4-type" evidence="24">
    <location>
        <begin position="206"/>
        <end position="233"/>
    </location>
</feature>
<accession>A0A9W8B0H1</accession>
<evidence type="ECO:0000256" key="17">
    <source>
        <dbReference type="ARBA" id="ARBA00074353"/>
    </source>
</evidence>
<keyword evidence="11" id="KW-0833">Ubl conjugation pathway</keyword>
<dbReference type="PANTHER" id="PTHR14134:SF2">
    <property type="entry name" value="E3 UBIQUITIN-PROTEIN LIGASE RAD18"/>
    <property type="match status" value="1"/>
</dbReference>
<evidence type="ECO:0000259" key="22">
    <source>
        <dbReference type="PROSITE" id="PS50089"/>
    </source>
</evidence>
<evidence type="ECO:0000256" key="4">
    <source>
        <dbReference type="ARBA" id="ARBA00009506"/>
    </source>
</evidence>
<comment type="catalytic activity">
    <reaction evidence="1">
        <text>S-ubiquitinyl-[E2 ubiquitin-conjugating enzyme]-L-cysteine + [acceptor protein]-L-lysine = [E2 ubiquitin-conjugating enzyme]-L-cysteine + N(6)-ubiquitinyl-[acceptor protein]-L-lysine.</text>
        <dbReference type="EC" id="2.3.2.27"/>
    </reaction>
</comment>
<evidence type="ECO:0000256" key="11">
    <source>
        <dbReference type="ARBA" id="ARBA00022786"/>
    </source>
</evidence>
<evidence type="ECO:0000256" key="20">
    <source>
        <dbReference type="PROSITE-ProRule" id="PRU01256"/>
    </source>
</evidence>
<dbReference type="PROSITE" id="PS00518">
    <property type="entry name" value="ZF_RING_1"/>
    <property type="match status" value="1"/>
</dbReference>
<keyword evidence="7 25" id="KW-0808">Transferase</keyword>
<gene>
    <name evidence="25" type="primary">RAD18</name>
    <name evidence="25" type="ORF">H4R34_003554</name>
</gene>
<evidence type="ECO:0000313" key="26">
    <source>
        <dbReference type="Proteomes" id="UP001151582"/>
    </source>
</evidence>
<comment type="pathway">
    <text evidence="3">Protein modification; protein ubiquitination.</text>
</comment>
<dbReference type="InterPro" id="IPR001841">
    <property type="entry name" value="Znf_RING"/>
</dbReference>
<dbReference type="SMART" id="SM00184">
    <property type="entry name" value="RING"/>
    <property type="match status" value="1"/>
</dbReference>
<evidence type="ECO:0000256" key="7">
    <source>
        <dbReference type="ARBA" id="ARBA00022679"/>
    </source>
</evidence>
<feature type="region of interest" description="Disordered" evidence="21">
    <location>
        <begin position="503"/>
        <end position="566"/>
    </location>
</feature>
<dbReference type="InterPro" id="IPR013083">
    <property type="entry name" value="Znf_RING/FYVE/PHD"/>
</dbReference>
<dbReference type="SUPFAM" id="SSF57850">
    <property type="entry name" value="RING/U-box"/>
    <property type="match status" value="1"/>
</dbReference>
<dbReference type="Proteomes" id="UP001151582">
    <property type="component" value="Unassembled WGS sequence"/>
</dbReference>
<keyword evidence="9 20" id="KW-0227">DNA damage</keyword>
<evidence type="ECO:0000256" key="10">
    <source>
        <dbReference type="ARBA" id="ARBA00022771"/>
    </source>
</evidence>
<dbReference type="OrthoDB" id="9049620at2759"/>
<keyword evidence="10 19" id="KW-0863">Zinc-finger</keyword>
<dbReference type="AlphaFoldDB" id="A0A9W8B0H1"/>
<dbReference type="Gene3D" id="3.30.160.60">
    <property type="entry name" value="Classic Zinc Finger"/>
    <property type="match status" value="1"/>
</dbReference>
<dbReference type="PROSITE" id="PS51908">
    <property type="entry name" value="ZF_UBZ4"/>
    <property type="match status" value="1"/>
</dbReference>
<feature type="compositionally biased region" description="Low complexity" evidence="21">
    <location>
        <begin position="348"/>
        <end position="358"/>
    </location>
</feature>
<dbReference type="InterPro" id="IPR004580">
    <property type="entry name" value="Rad18_fungi"/>
</dbReference>
<dbReference type="GO" id="GO:0008270">
    <property type="term" value="F:zinc ion binding"/>
    <property type="evidence" value="ECO:0007669"/>
    <property type="project" value="UniProtKB-KW"/>
</dbReference>
<evidence type="ECO:0000256" key="9">
    <source>
        <dbReference type="ARBA" id="ARBA00022763"/>
    </source>
</evidence>
<keyword evidence="13" id="KW-0238">DNA-binding</keyword>
<dbReference type="EMBL" id="JANBQB010000342">
    <property type="protein sequence ID" value="KAJ1977508.1"/>
    <property type="molecule type" value="Genomic_DNA"/>
</dbReference>
<evidence type="ECO:0000256" key="1">
    <source>
        <dbReference type="ARBA" id="ARBA00000900"/>
    </source>
</evidence>
<reference evidence="25" key="1">
    <citation type="submission" date="2022-07" db="EMBL/GenBank/DDBJ databases">
        <title>Phylogenomic reconstructions and comparative analyses of Kickxellomycotina fungi.</title>
        <authorList>
            <person name="Reynolds N.K."/>
            <person name="Stajich J.E."/>
            <person name="Barry K."/>
            <person name="Grigoriev I.V."/>
            <person name="Crous P."/>
            <person name="Smith M.E."/>
        </authorList>
    </citation>
    <scope>NUCLEOTIDE SEQUENCE</scope>
    <source>
        <strain evidence="25">RSA 567</strain>
    </source>
</reference>
<dbReference type="NCBIfam" id="TIGR00599">
    <property type="entry name" value="rad18"/>
    <property type="match status" value="1"/>
</dbReference>
<feature type="region of interest" description="Disordered" evidence="21">
    <location>
        <begin position="436"/>
        <end position="466"/>
    </location>
</feature>
<protein>
    <recommendedName>
        <fullName evidence="6">Postreplication repair E3 ubiquitin-protein ligase RAD18</fullName>
        <ecNumber evidence="5">2.3.2.27</ecNumber>
    </recommendedName>
    <alternativeName>
        <fullName evidence="17">Postreplication repair E3 ubiquitin-protein ligase rad18</fullName>
    </alternativeName>
    <alternativeName>
        <fullName evidence="16 18">RING-type E3 ubiquitin transferase RAD18</fullName>
    </alternativeName>
</protein>
<feature type="compositionally biased region" description="Polar residues" evidence="21">
    <location>
        <begin position="447"/>
        <end position="461"/>
    </location>
</feature>
<comment type="caution">
    <text evidence="25">The sequence shown here is derived from an EMBL/GenBank/DDBJ whole genome shotgun (WGS) entry which is preliminary data.</text>
</comment>
<keyword evidence="26" id="KW-1185">Reference proteome</keyword>
<keyword evidence="14 20" id="KW-0234">DNA repair</keyword>
<comment type="similarity">
    <text evidence="4">Belongs to the RAD18 family.</text>
</comment>
<keyword evidence="8" id="KW-0479">Metal-binding</keyword>
<feature type="compositionally biased region" description="Polar residues" evidence="21">
    <location>
        <begin position="159"/>
        <end position="169"/>
    </location>
</feature>
<evidence type="ECO:0000256" key="13">
    <source>
        <dbReference type="ARBA" id="ARBA00023125"/>
    </source>
</evidence>
<dbReference type="InterPro" id="IPR006642">
    <property type="entry name" value="Rad18_UBZ4"/>
</dbReference>
<dbReference type="GO" id="GO:0061630">
    <property type="term" value="F:ubiquitin protein ligase activity"/>
    <property type="evidence" value="ECO:0007669"/>
    <property type="project" value="UniProtKB-EC"/>
</dbReference>
<feature type="compositionally biased region" description="Basic residues" evidence="21">
    <location>
        <begin position="118"/>
        <end position="127"/>
    </location>
</feature>
<dbReference type="GO" id="GO:0003697">
    <property type="term" value="F:single-stranded DNA binding"/>
    <property type="evidence" value="ECO:0007669"/>
    <property type="project" value="InterPro"/>
</dbReference>
<evidence type="ECO:0000259" key="23">
    <source>
        <dbReference type="PROSITE" id="PS50800"/>
    </source>
</evidence>
<dbReference type="InterPro" id="IPR018957">
    <property type="entry name" value="Znf_C3HC4_RING-type"/>
</dbReference>
<evidence type="ECO:0000313" key="25">
    <source>
        <dbReference type="EMBL" id="KAJ1977508.1"/>
    </source>
</evidence>
<dbReference type="PANTHER" id="PTHR14134">
    <property type="entry name" value="E3 UBIQUITIN-PROTEIN LIGASE RAD18"/>
    <property type="match status" value="1"/>
</dbReference>
<dbReference type="SMART" id="SM00734">
    <property type="entry name" value="ZnF_Rad18"/>
    <property type="match status" value="1"/>
</dbReference>
<organism evidence="25 26">
    <name type="scientific">Dimargaris verticillata</name>
    <dbReference type="NCBI Taxonomy" id="2761393"/>
    <lineage>
        <taxon>Eukaryota</taxon>
        <taxon>Fungi</taxon>
        <taxon>Fungi incertae sedis</taxon>
        <taxon>Zoopagomycota</taxon>
        <taxon>Kickxellomycotina</taxon>
        <taxon>Dimargaritomycetes</taxon>
        <taxon>Dimargaritales</taxon>
        <taxon>Dimargaritaceae</taxon>
        <taxon>Dimargaris</taxon>
    </lineage>
</organism>
<dbReference type="GO" id="GO:0097505">
    <property type="term" value="C:Rad6-Rad18 complex"/>
    <property type="evidence" value="ECO:0007669"/>
    <property type="project" value="TreeGrafter"/>
</dbReference>
<keyword evidence="12" id="KW-0862">Zinc</keyword>
<dbReference type="Pfam" id="PF00097">
    <property type="entry name" value="zf-C3HC4"/>
    <property type="match status" value="1"/>
</dbReference>
<evidence type="ECO:0000256" key="15">
    <source>
        <dbReference type="ARBA" id="ARBA00023242"/>
    </source>
</evidence>
<keyword evidence="25" id="KW-0012">Acyltransferase</keyword>
<dbReference type="PROSITE" id="PS50800">
    <property type="entry name" value="SAP"/>
    <property type="match status" value="1"/>
</dbReference>
<evidence type="ECO:0000256" key="6">
    <source>
        <dbReference type="ARBA" id="ARBA00015551"/>
    </source>
</evidence>
<evidence type="ECO:0000256" key="18">
    <source>
        <dbReference type="ARBA" id="ARBA00082369"/>
    </source>
</evidence>
<evidence type="ECO:0000259" key="24">
    <source>
        <dbReference type="PROSITE" id="PS51908"/>
    </source>
</evidence>
<dbReference type="GO" id="GO:0006281">
    <property type="term" value="P:DNA repair"/>
    <property type="evidence" value="ECO:0007669"/>
    <property type="project" value="UniProtKB-KW"/>
</dbReference>
<feature type="region of interest" description="Disordered" evidence="21">
    <location>
        <begin position="348"/>
        <end position="402"/>
    </location>
</feature>
<feature type="domain" description="SAP" evidence="23">
    <location>
        <begin position="282"/>
        <end position="316"/>
    </location>
</feature>
<feature type="compositionally biased region" description="Basic residues" evidence="21">
    <location>
        <begin position="136"/>
        <end position="146"/>
    </location>
</feature>
<evidence type="ECO:0000256" key="3">
    <source>
        <dbReference type="ARBA" id="ARBA00004906"/>
    </source>
</evidence>
<comment type="subcellular location">
    <subcellularLocation>
        <location evidence="2">Nucleus</location>
    </subcellularLocation>
</comment>
<evidence type="ECO:0000256" key="16">
    <source>
        <dbReference type="ARBA" id="ARBA00031783"/>
    </source>
</evidence>
<sequence>MQAYELEDPNDWPLHGLRDLDSHLRCGICKEYFTAAVIVSECRHHFCSLCLRRALSAAYTGVADTRTQCPSCRAPIDSQSIHPDPLLNEIVASFRVCRPQLLTLVNRGLAPPETPKPTTRKRNKRTHAATSPPSGSRHRYATRSRTKQQSPTAPVAITVPSTDSESDFQPDSAPPHSLHRTPTARRHDGSSEQQGSRRVHESDTDLSVCPICQCAVPTSTINRHLDACLGIAPPSDAASPVKKRPKTAGVAWLLSAKPSASSTVSMAPHQPQSLPRPTKLVYSIMTDKQLRKALKDLGLSTQGDKAALQRRHTEYLNLYLANEDAPNPKPIHRLIQDLQHWEKSLTLTASSTSSTPTPQLNVASSKAHDNARHHPSRSRIPSSQRSQSTTLSDQSERDEPDQVRRMIAELKAQRERQRQSKPQAQKSLTNASAISADAPNHSLAKQPASTAGNVSQSTSAKPTGLSVGGPLIELSGPTSDQTNFTEYSDHFDGLEDEDIPILDAWASGSERPAGGAPPLSLSSPATQQQPNQYDVIGQASLPNLDHDARLASTDATPPITLHYPED</sequence>
<evidence type="ECO:0000256" key="8">
    <source>
        <dbReference type="ARBA" id="ARBA00022723"/>
    </source>
</evidence>
<evidence type="ECO:0000256" key="2">
    <source>
        <dbReference type="ARBA" id="ARBA00004123"/>
    </source>
</evidence>
<evidence type="ECO:0000256" key="14">
    <source>
        <dbReference type="ARBA" id="ARBA00023204"/>
    </source>
</evidence>